<dbReference type="PRINTS" id="PR00363">
    <property type="entry name" value="CYTOCHROMEB5"/>
</dbReference>
<evidence type="ECO:0000256" key="5">
    <source>
        <dbReference type="RuleBase" id="RU362121"/>
    </source>
</evidence>
<comment type="caution">
    <text evidence="8">The sequence shown here is derived from an EMBL/GenBank/DDBJ whole genome shotgun (WGS) entry which is preliminary data.</text>
</comment>
<keyword evidence="3 5" id="KW-0408">Iron</keyword>
<dbReference type="GO" id="GO:0046872">
    <property type="term" value="F:metal ion binding"/>
    <property type="evidence" value="ECO:0007669"/>
    <property type="project" value="UniProtKB-UniRule"/>
</dbReference>
<keyword evidence="5" id="KW-0472">Membrane</keyword>
<evidence type="ECO:0000256" key="1">
    <source>
        <dbReference type="ARBA" id="ARBA00022617"/>
    </source>
</evidence>
<dbReference type="GO" id="GO:0020037">
    <property type="term" value="F:heme binding"/>
    <property type="evidence" value="ECO:0007669"/>
    <property type="project" value="UniProtKB-UniRule"/>
</dbReference>
<keyword evidence="6" id="KW-0732">Signal</keyword>
<feature type="transmembrane region" description="Helical" evidence="5">
    <location>
        <begin position="353"/>
        <end position="380"/>
    </location>
</feature>
<dbReference type="InterPro" id="IPR001199">
    <property type="entry name" value="Cyt_B5-like_heme/steroid-bd"/>
</dbReference>
<dbReference type="PROSITE" id="PS00191">
    <property type="entry name" value="CYTOCHROME_B5_1"/>
    <property type="match status" value="1"/>
</dbReference>
<evidence type="ECO:0000259" key="7">
    <source>
        <dbReference type="PROSITE" id="PS50255"/>
    </source>
</evidence>
<dbReference type="AlphaFoldDB" id="A0AA36NJF2"/>
<sequence>MRRAAYLKCLIFAPLCANFVIPSQPPARISPGLKARGGYEEIAQEPVLSRDHVASQKTWIVIGGGVYDVAGYLQKHPGGHKVLSKYFYGQDATEAFAATKHSQGAHKLLERFRVGELESANRHAVNLKGSSWAGKLFTREDRFQIHKVLGVYVLLHYLYRHIRVFAGNPTGGFTGSWLSLLMVIPHAMLSLSSLIFHIPRERVAEKPMIWQEFRAHNICFALRSFLCFTLLWIAQHAEMQGSHFAVALRGVCVLGSAALCLGAMRAADWATARLREKSAESTTATMPYWEGCSQRTQGRFKAFYMLAQILATGGCLASFNLFWPFAIMLPIQLASLLMTLVRKGILSTKGYHLIYTASLVVPFFVGWISSPALFSGLAVGGLGLFYLRRCLPHGASSAKYMLWTPVAVSRVMLFHRLGC</sequence>
<accession>A0AA36NJF2</accession>
<feature type="transmembrane region" description="Helical" evidence="5">
    <location>
        <begin position="246"/>
        <end position="267"/>
    </location>
</feature>
<feature type="transmembrane region" description="Helical" evidence="5">
    <location>
        <begin position="177"/>
        <end position="196"/>
    </location>
</feature>
<keyword evidence="2 5" id="KW-0479">Metal-binding</keyword>
<dbReference type="PROSITE" id="PS50255">
    <property type="entry name" value="CYTOCHROME_B5_2"/>
    <property type="match status" value="1"/>
</dbReference>
<feature type="transmembrane region" description="Helical" evidence="5">
    <location>
        <begin position="217"/>
        <end position="234"/>
    </location>
</feature>
<gene>
    <name evidence="8" type="ORF">EVOR1521_LOCUS28353</name>
</gene>
<keyword evidence="5" id="KW-1133">Transmembrane helix</keyword>
<evidence type="ECO:0000256" key="4">
    <source>
        <dbReference type="ARBA" id="ARBA00038168"/>
    </source>
</evidence>
<dbReference type="GO" id="GO:0016020">
    <property type="term" value="C:membrane"/>
    <property type="evidence" value="ECO:0007669"/>
    <property type="project" value="TreeGrafter"/>
</dbReference>
<dbReference type="Pfam" id="PF00173">
    <property type="entry name" value="Cyt-b5"/>
    <property type="match status" value="1"/>
</dbReference>
<dbReference type="EMBL" id="CAUJNA010003627">
    <property type="protein sequence ID" value="CAJ1406371.1"/>
    <property type="molecule type" value="Genomic_DNA"/>
</dbReference>
<dbReference type="Gene3D" id="3.10.120.10">
    <property type="entry name" value="Cytochrome b5-like heme/steroid binding domain"/>
    <property type="match status" value="1"/>
</dbReference>
<feature type="signal peptide" evidence="6">
    <location>
        <begin position="1"/>
        <end position="17"/>
    </location>
</feature>
<evidence type="ECO:0000256" key="6">
    <source>
        <dbReference type="SAM" id="SignalP"/>
    </source>
</evidence>
<proteinExistence type="inferred from homology"/>
<reference evidence="8" key="1">
    <citation type="submission" date="2023-08" db="EMBL/GenBank/DDBJ databases">
        <authorList>
            <person name="Chen Y."/>
            <person name="Shah S."/>
            <person name="Dougan E. K."/>
            <person name="Thang M."/>
            <person name="Chan C."/>
        </authorList>
    </citation>
    <scope>NUCLEOTIDE SEQUENCE</scope>
</reference>
<keyword evidence="9" id="KW-1185">Reference proteome</keyword>
<keyword evidence="1 5" id="KW-0349">Heme</keyword>
<organism evidence="8 9">
    <name type="scientific">Effrenium voratum</name>
    <dbReference type="NCBI Taxonomy" id="2562239"/>
    <lineage>
        <taxon>Eukaryota</taxon>
        <taxon>Sar</taxon>
        <taxon>Alveolata</taxon>
        <taxon>Dinophyceae</taxon>
        <taxon>Suessiales</taxon>
        <taxon>Symbiodiniaceae</taxon>
        <taxon>Effrenium</taxon>
    </lineage>
</organism>
<feature type="chain" id="PRO_5041400026" description="Cytochrome b5 heme-binding domain-containing protein" evidence="6">
    <location>
        <begin position="18"/>
        <end position="419"/>
    </location>
</feature>
<protein>
    <recommendedName>
        <fullName evidence="7">Cytochrome b5 heme-binding domain-containing protein</fullName>
    </recommendedName>
</protein>
<comment type="similarity">
    <text evidence="4 5">Belongs to the cytochrome b5 family.</text>
</comment>
<comment type="caution">
    <text evidence="5">Lacks conserved residue(s) required for the propagation of feature annotation.</text>
</comment>
<dbReference type="Proteomes" id="UP001178507">
    <property type="component" value="Unassembled WGS sequence"/>
</dbReference>
<dbReference type="InterPro" id="IPR050668">
    <property type="entry name" value="Cytochrome_b5"/>
</dbReference>
<dbReference type="InterPro" id="IPR036400">
    <property type="entry name" value="Cyt_B5-like_heme/steroid_sf"/>
</dbReference>
<dbReference type="InterPro" id="IPR018506">
    <property type="entry name" value="Cyt_B5_heme-BS"/>
</dbReference>
<evidence type="ECO:0000313" key="9">
    <source>
        <dbReference type="Proteomes" id="UP001178507"/>
    </source>
</evidence>
<keyword evidence="5" id="KW-0812">Transmembrane</keyword>
<dbReference type="PANTHER" id="PTHR19359">
    <property type="entry name" value="CYTOCHROME B5"/>
    <property type="match status" value="1"/>
</dbReference>
<evidence type="ECO:0000256" key="3">
    <source>
        <dbReference type="ARBA" id="ARBA00023004"/>
    </source>
</evidence>
<name>A0AA36NJF2_9DINO</name>
<dbReference type="SMART" id="SM01117">
    <property type="entry name" value="Cyt-b5"/>
    <property type="match status" value="1"/>
</dbReference>
<dbReference type="SUPFAM" id="SSF55856">
    <property type="entry name" value="Cytochrome b5-like heme/steroid binding domain"/>
    <property type="match status" value="1"/>
</dbReference>
<evidence type="ECO:0000256" key="2">
    <source>
        <dbReference type="ARBA" id="ARBA00022723"/>
    </source>
</evidence>
<feature type="domain" description="Cytochrome b5 heme-binding" evidence="7">
    <location>
        <begin position="52"/>
        <end position="118"/>
    </location>
</feature>
<dbReference type="PANTHER" id="PTHR19359:SF14">
    <property type="entry name" value="CYTOCHROME B5 A"/>
    <property type="match status" value="1"/>
</dbReference>
<evidence type="ECO:0000313" key="8">
    <source>
        <dbReference type="EMBL" id="CAJ1406371.1"/>
    </source>
</evidence>